<evidence type="ECO:0000313" key="5">
    <source>
        <dbReference type="EMBL" id="RSD25540.1"/>
    </source>
</evidence>
<dbReference type="InterPro" id="IPR020084">
    <property type="entry name" value="NUDIX_hydrolase_CS"/>
</dbReference>
<dbReference type="PROSITE" id="PS00893">
    <property type="entry name" value="NUDIX_BOX"/>
    <property type="match status" value="1"/>
</dbReference>
<accession>A0A3R9EZ82</accession>
<dbReference type="PRINTS" id="PR00502">
    <property type="entry name" value="NUDIXFAMILY"/>
</dbReference>
<proteinExistence type="inferred from homology"/>
<sequence length="153" mass="17900">MVTTQNNGFEFMELLKISEQDIKQYSPLAGSFALLEMDGKYLLCYNSLRKQWELPAGKREKGETPLECAKRELYEETGKISLNLHFMGLLKVKNLLSGTFKYNPIYYSRVNFLEPFHENNETTKILLWDLIEDIHIDQVDLAILMQLKKNHSH</sequence>
<feature type="domain" description="Nudix hydrolase" evidence="4">
    <location>
        <begin position="24"/>
        <end position="147"/>
    </location>
</feature>
<protein>
    <submittedName>
        <fullName evidence="5">NUDIX domain-containing protein</fullName>
    </submittedName>
</protein>
<comment type="caution">
    <text evidence="5">The sequence shown here is derived from an EMBL/GenBank/DDBJ whole genome shotgun (WGS) entry which is preliminary data.</text>
</comment>
<evidence type="ECO:0000256" key="3">
    <source>
        <dbReference type="RuleBase" id="RU003476"/>
    </source>
</evidence>
<reference evidence="6" key="1">
    <citation type="submission" date="2018-12" db="EMBL/GenBank/DDBJ databases">
        <title>Bacillus chawlae sp. nov., Bacillus glennii sp. nov., and Bacillus saganii sp. nov. Isolated from the Vehicle Assembly Building at Kennedy Space Center where the Viking Spacecraft were Assembled.</title>
        <authorList>
            <person name="Seuylemezian A."/>
            <person name="Vaishampayan P."/>
        </authorList>
    </citation>
    <scope>NUCLEOTIDE SEQUENCE [LARGE SCALE GENOMIC DNA]</scope>
    <source>
        <strain evidence="6">DSM 13966</strain>
    </source>
</reference>
<dbReference type="SUPFAM" id="SSF55811">
    <property type="entry name" value="Nudix"/>
    <property type="match status" value="1"/>
</dbReference>
<dbReference type="GO" id="GO:0016787">
    <property type="term" value="F:hydrolase activity"/>
    <property type="evidence" value="ECO:0007669"/>
    <property type="project" value="UniProtKB-KW"/>
</dbReference>
<dbReference type="InterPro" id="IPR000086">
    <property type="entry name" value="NUDIX_hydrolase_dom"/>
</dbReference>
<dbReference type="Gene3D" id="3.90.79.10">
    <property type="entry name" value="Nucleoside Triphosphate Pyrophosphohydrolase"/>
    <property type="match status" value="1"/>
</dbReference>
<dbReference type="PANTHER" id="PTHR43046:SF14">
    <property type="entry name" value="MUTT_NUDIX FAMILY PROTEIN"/>
    <property type="match status" value="1"/>
</dbReference>
<dbReference type="Pfam" id="PF00293">
    <property type="entry name" value="NUDIX"/>
    <property type="match status" value="1"/>
</dbReference>
<dbReference type="Proteomes" id="UP000279911">
    <property type="component" value="Unassembled WGS sequence"/>
</dbReference>
<organism evidence="5 6">
    <name type="scientific">Mesobacillus subterraneus</name>
    <dbReference type="NCBI Taxonomy" id="285983"/>
    <lineage>
        <taxon>Bacteria</taxon>
        <taxon>Bacillati</taxon>
        <taxon>Bacillota</taxon>
        <taxon>Bacilli</taxon>
        <taxon>Bacillales</taxon>
        <taxon>Bacillaceae</taxon>
        <taxon>Mesobacillus</taxon>
    </lineage>
</organism>
<evidence type="ECO:0000313" key="6">
    <source>
        <dbReference type="Proteomes" id="UP000279911"/>
    </source>
</evidence>
<gene>
    <name evidence="5" type="ORF">EJA10_17210</name>
</gene>
<name>A0A3R9EZ82_9BACI</name>
<evidence type="ECO:0000259" key="4">
    <source>
        <dbReference type="PROSITE" id="PS51462"/>
    </source>
</evidence>
<dbReference type="InterPro" id="IPR015797">
    <property type="entry name" value="NUDIX_hydrolase-like_dom_sf"/>
</dbReference>
<evidence type="ECO:0000256" key="1">
    <source>
        <dbReference type="ARBA" id="ARBA00001946"/>
    </source>
</evidence>
<evidence type="ECO:0000256" key="2">
    <source>
        <dbReference type="ARBA" id="ARBA00022801"/>
    </source>
</evidence>
<dbReference type="EMBL" id="RSFW01000019">
    <property type="protein sequence ID" value="RSD25540.1"/>
    <property type="molecule type" value="Genomic_DNA"/>
</dbReference>
<dbReference type="OrthoDB" id="9131041at2"/>
<dbReference type="RefSeq" id="WP_125481259.1">
    <property type="nucleotide sequence ID" value="NZ_RSFW01000019.1"/>
</dbReference>
<dbReference type="InterPro" id="IPR020476">
    <property type="entry name" value="Nudix_hydrolase"/>
</dbReference>
<keyword evidence="2 3" id="KW-0378">Hydrolase</keyword>
<dbReference type="AlphaFoldDB" id="A0A3R9EZ82"/>
<dbReference type="PANTHER" id="PTHR43046">
    <property type="entry name" value="GDP-MANNOSE MANNOSYL HYDROLASE"/>
    <property type="match status" value="1"/>
</dbReference>
<dbReference type="PROSITE" id="PS51462">
    <property type="entry name" value="NUDIX"/>
    <property type="match status" value="1"/>
</dbReference>
<comment type="cofactor">
    <cofactor evidence="1">
        <name>Mg(2+)</name>
        <dbReference type="ChEBI" id="CHEBI:18420"/>
    </cofactor>
</comment>
<comment type="similarity">
    <text evidence="3">Belongs to the Nudix hydrolase family.</text>
</comment>